<protein>
    <submittedName>
        <fullName evidence="1">Uncharacterized protein</fullName>
    </submittedName>
</protein>
<reference evidence="1" key="1">
    <citation type="submission" date="2007-07" db="EMBL/GenBank/DDBJ databases">
        <title>PCAP assembly of the Caenorhabditis remanei genome.</title>
        <authorList>
            <consortium name="The Caenorhabditis remanei Sequencing Consortium"/>
            <person name="Wilson R.K."/>
        </authorList>
    </citation>
    <scope>NUCLEOTIDE SEQUENCE [LARGE SCALE GENOMIC DNA]</scope>
    <source>
        <strain evidence="1">PB4641</strain>
    </source>
</reference>
<dbReference type="HOGENOM" id="CLU_1373382_0_0_1"/>
<gene>
    <name evidence="1" type="ORF">CRE_08451</name>
</gene>
<dbReference type="AlphaFoldDB" id="E3MZY9"/>
<accession>E3MZY9</accession>
<evidence type="ECO:0000313" key="2">
    <source>
        <dbReference type="Proteomes" id="UP000008281"/>
    </source>
</evidence>
<keyword evidence="2" id="KW-1185">Reference proteome</keyword>
<dbReference type="EMBL" id="DS268503">
    <property type="protein sequence ID" value="EFP13220.1"/>
    <property type="molecule type" value="Genomic_DNA"/>
</dbReference>
<dbReference type="Proteomes" id="UP000008281">
    <property type="component" value="Unassembled WGS sequence"/>
</dbReference>
<dbReference type="GeneID" id="9800611"/>
<dbReference type="KEGG" id="crq:GCK72_003048"/>
<dbReference type="CTD" id="9800611"/>
<organism evidence="2">
    <name type="scientific">Caenorhabditis remanei</name>
    <name type="common">Caenorhabditis vulgaris</name>
    <dbReference type="NCBI Taxonomy" id="31234"/>
    <lineage>
        <taxon>Eukaryota</taxon>
        <taxon>Metazoa</taxon>
        <taxon>Ecdysozoa</taxon>
        <taxon>Nematoda</taxon>
        <taxon>Chromadorea</taxon>
        <taxon>Rhabditida</taxon>
        <taxon>Rhabditina</taxon>
        <taxon>Rhabditomorpha</taxon>
        <taxon>Rhabditoidea</taxon>
        <taxon>Rhabditidae</taxon>
        <taxon>Peloderinae</taxon>
        <taxon>Caenorhabditis</taxon>
    </lineage>
</organism>
<dbReference type="RefSeq" id="XP_003098281.2">
    <property type="nucleotide sequence ID" value="XM_003098233.2"/>
</dbReference>
<proteinExistence type="predicted"/>
<evidence type="ECO:0000313" key="1">
    <source>
        <dbReference type="EMBL" id="EFP13220.1"/>
    </source>
</evidence>
<dbReference type="InParanoid" id="E3MZY9"/>
<sequence>MSVDLTRSNMLSTDPMYNKPIGLLQTEILRLREENEKLAMANHSANAQNEGLHIINQLVKLDAEHGRLRDRHAGLAVDDFWAEQLSEERARRDVIRLEAFRLRAELAATQALLEKERADARRTDEILKVFIGTHDRVLEEDNQPEHRSDCMIYGDDGERRMHKCGVGRREAWFRMARDMKDDGNLFVSCGVCGDGKHIF</sequence>
<name>E3MZY9_CAERE</name>